<protein>
    <submittedName>
        <fullName evidence="1">Uncharacterized protein YukE</fullName>
    </submittedName>
</protein>
<dbReference type="SUPFAM" id="SSF140453">
    <property type="entry name" value="EsxAB dimer-like"/>
    <property type="match status" value="1"/>
</dbReference>
<dbReference type="Proteomes" id="UP000548476">
    <property type="component" value="Unassembled WGS sequence"/>
</dbReference>
<reference evidence="1 2" key="1">
    <citation type="submission" date="2020-08" db="EMBL/GenBank/DDBJ databases">
        <title>Genomic Encyclopedia of Type Strains, Phase IV (KMG-IV): sequencing the most valuable type-strain genomes for metagenomic binning, comparative biology and taxonomic classification.</title>
        <authorList>
            <person name="Goeker M."/>
        </authorList>
    </citation>
    <scope>NUCLEOTIDE SEQUENCE [LARGE SCALE GENOMIC DNA]</scope>
    <source>
        <strain evidence="1 2">YIM 65646</strain>
    </source>
</reference>
<dbReference type="AlphaFoldDB" id="A0A841FWL5"/>
<evidence type="ECO:0000313" key="2">
    <source>
        <dbReference type="Proteomes" id="UP000548476"/>
    </source>
</evidence>
<dbReference type="Gene3D" id="1.10.287.1060">
    <property type="entry name" value="ESAT-6-like"/>
    <property type="match status" value="1"/>
</dbReference>
<comment type="caution">
    <text evidence="1">The sequence shown here is derived from an EMBL/GenBank/DDBJ whole genome shotgun (WGS) entry which is preliminary data.</text>
</comment>
<organism evidence="1 2">
    <name type="scientific">Phytomonospora endophytica</name>
    <dbReference type="NCBI Taxonomy" id="714109"/>
    <lineage>
        <taxon>Bacteria</taxon>
        <taxon>Bacillati</taxon>
        <taxon>Actinomycetota</taxon>
        <taxon>Actinomycetes</taxon>
        <taxon>Micromonosporales</taxon>
        <taxon>Micromonosporaceae</taxon>
        <taxon>Phytomonospora</taxon>
    </lineage>
</organism>
<proteinExistence type="predicted"/>
<dbReference type="EMBL" id="JACHGT010000020">
    <property type="protein sequence ID" value="MBB6039143.1"/>
    <property type="molecule type" value="Genomic_DNA"/>
</dbReference>
<dbReference type="InterPro" id="IPR036689">
    <property type="entry name" value="ESAT-6-like_sf"/>
</dbReference>
<evidence type="ECO:0000313" key="1">
    <source>
        <dbReference type="EMBL" id="MBB6039143.1"/>
    </source>
</evidence>
<dbReference type="RefSeq" id="WP_184792236.1">
    <property type="nucleotide sequence ID" value="NZ_BONT01000051.1"/>
</dbReference>
<accession>A0A841FWL5</accession>
<sequence>MPTYATAMASAPTAVASFGTAIQSVSTQLTTINGQYASDTGGLAARWQGEAQQAQQKKATDVEKRVTELAGKIGQGAQAAIQGGQQMQSMVMALRTRSQTILAFGYLIIPPMGLVTIGPVHEAEAAAAGPGAPGVLAGYQAIAVELTAELAAQVVQLTALDAQTSTRLETIVAQMTRNPSAAHRPSGNAWVQQLSATDRASYHRLQGATGRARARSAAQYRASMNQRGTGSMVPVGRNIEALRHRFTGSDIEHAVANDPAVRLDPNIRHTGSQRGGAGNPDFVIGGRHNVDITGGSESSIAKHLGRDYYDDVGQMITYPSLPNSALASIFA</sequence>
<keyword evidence="2" id="KW-1185">Reference proteome</keyword>
<name>A0A841FWL5_9ACTN</name>
<gene>
    <name evidence="1" type="ORF">HNR73_007034</name>
</gene>